<evidence type="ECO:0000256" key="2">
    <source>
        <dbReference type="ARBA" id="ARBA00022692"/>
    </source>
</evidence>
<dbReference type="GO" id="GO:0005549">
    <property type="term" value="F:odorant binding"/>
    <property type="evidence" value="ECO:0007669"/>
    <property type="project" value="TreeGrafter"/>
</dbReference>
<evidence type="ECO:0000256" key="4">
    <source>
        <dbReference type="ARBA" id="ARBA00023136"/>
    </source>
</evidence>
<feature type="domain" description="G-protein coupled receptors family 1 profile" evidence="6">
    <location>
        <begin position="1"/>
        <end position="168"/>
    </location>
</feature>
<dbReference type="Gene3D" id="1.20.1070.10">
    <property type="entry name" value="Rhodopsin 7-helix transmembrane proteins"/>
    <property type="match status" value="1"/>
</dbReference>
<dbReference type="GO" id="GO:0004930">
    <property type="term" value="F:G protein-coupled receptor activity"/>
    <property type="evidence" value="ECO:0007669"/>
    <property type="project" value="InterPro"/>
</dbReference>
<feature type="transmembrane region" description="Helical" evidence="5">
    <location>
        <begin position="70"/>
        <end position="94"/>
    </location>
</feature>
<dbReference type="GO" id="GO:0004984">
    <property type="term" value="F:olfactory receptor activity"/>
    <property type="evidence" value="ECO:0007669"/>
    <property type="project" value="TreeGrafter"/>
</dbReference>
<evidence type="ECO:0000313" key="7">
    <source>
        <dbReference type="EMBL" id="KAK5619975.1"/>
    </source>
</evidence>
<dbReference type="PANTHER" id="PTHR26451">
    <property type="entry name" value="G_PROTEIN_RECEP_F1_2 DOMAIN-CONTAINING PROTEIN"/>
    <property type="match status" value="1"/>
</dbReference>
<evidence type="ECO:0000256" key="1">
    <source>
        <dbReference type="ARBA" id="ARBA00004370"/>
    </source>
</evidence>
<keyword evidence="8" id="KW-1185">Reference proteome</keyword>
<dbReference type="AlphaFoldDB" id="A0AAV9SFY6"/>
<dbReference type="EMBL" id="JAHHUM010000411">
    <property type="protein sequence ID" value="KAK5619975.1"/>
    <property type="molecule type" value="Genomic_DNA"/>
</dbReference>
<dbReference type="InterPro" id="IPR000276">
    <property type="entry name" value="GPCR_Rhodpsn"/>
</dbReference>
<evidence type="ECO:0000259" key="6">
    <source>
        <dbReference type="PROSITE" id="PS50262"/>
    </source>
</evidence>
<proteinExistence type="predicted"/>
<evidence type="ECO:0000313" key="8">
    <source>
        <dbReference type="Proteomes" id="UP001311232"/>
    </source>
</evidence>
<dbReference type="InterPro" id="IPR052921">
    <property type="entry name" value="GPCR1_Superfamily_Member"/>
</dbReference>
<feature type="transmembrane region" description="Helical" evidence="5">
    <location>
        <begin position="114"/>
        <end position="142"/>
    </location>
</feature>
<dbReference type="InterPro" id="IPR017452">
    <property type="entry name" value="GPCR_Rhodpsn_7TM"/>
</dbReference>
<dbReference type="PROSITE" id="PS00237">
    <property type="entry name" value="G_PROTEIN_RECEP_F1_1"/>
    <property type="match status" value="1"/>
</dbReference>
<dbReference type="GO" id="GO:0016020">
    <property type="term" value="C:membrane"/>
    <property type="evidence" value="ECO:0007669"/>
    <property type="project" value="UniProtKB-SubCell"/>
</dbReference>
<organism evidence="7 8">
    <name type="scientific">Crenichthys baileyi</name>
    <name type="common">White River springfish</name>
    <dbReference type="NCBI Taxonomy" id="28760"/>
    <lineage>
        <taxon>Eukaryota</taxon>
        <taxon>Metazoa</taxon>
        <taxon>Chordata</taxon>
        <taxon>Craniata</taxon>
        <taxon>Vertebrata</taxon>
        <taxon>Euteleostomi</taxon>
        <taxon>Actinopterygii</taxon>
        <taxon>Neopterygii</taxon>
        <taxon>Teleostei</taxon>
        <taxon>Neoteleostei</taxon>
        <taxon>Acanthomorphata</taxon>
        <taxon>Ovalentaria</taxon>
        <taxon>Atherinomorphae</taxon>
        <taxon>Cyprinodontiformes</taxon>
        <taxon>Goodeidae</taxon>
        <taxon>Crenichthys</taxon>
    </lineage>
</organism>
<dbReference type="PROSITE" id="PS50262">
    <property type="entry name" value="G_PROTEIN_RECEP_F1_2"/>
    <property type="match status" value="1"/>
</dbReference>
<accession>A0AAV9SFY6</accession>
<reference evidence="7 8" key="1">
    <citation type="submission" date="2021-06" db="EMBL/GenBank/DDBJ databases">
        <authorList>
            <person name="Palmer J.M."/>
        </authorList>
    </citation>
    <scope>NUCLEOTIDE SEQUENCE [LARGE SCALE GENOMIC DNA]</scope>
    <source>
        <strain evidence="7 8">MEX-2019</strain>
        <tissue evidence="7">Muscle</tissue>
    </source>
</reference>
<comment type="subcellular location">
    <subcellularLocation>
        <location evidence="1">Membrane</location>
    </subcellularLocation>
</comment>
<keyword evidence="4 5" id="KW-0472">Membrane</keyword>
<dbReference type="Proteomes" id="UP001311232">
    <property type="component" value="Unassembled WGS sequence"/>
</dbReference>
<protein>
    <recommendedName>
        <fullName evidence="6">G-protein coupled receptors family 1 profile domain-containing protein</fullName>
    </recommendedName>
</protein>
<comment type="caution">
    <text evidence="7">The sequence shown here is derived from an EMBL/GenBank/DDBJ whole genome shotgun (WGS) entry which is preliminary data.</text>
</comment>
<keyword evidence="3 5" id="KW-1133">Transmembrane helix</keyword>
<sequence>MRGASAFMRLAAMALDRYVTICRPVRYTALVPPLLAVGRRAQIKKICDMYSLIRLSCTGNLARFTSAATVLLAAAFALFSFSSILFVCLSRAASAAKRCVPLLQRRLQAANQPASAFLTSFLVVLVPTVLNPVVYGLNMIAITNRLLLGRRKTRLIQNVPKNRVPGKV</sequence>
<dbReference type="SUPFAM" id="SSF81321">
    <property type="entry name" value="Family A G protein-coupled receptor-like"/>
    <property type="match status" value="1"/>
</dbReference>
<gene>
    <name evidence="7" type="ORF">CRENBAI_003932</name>
</gene>
<evidence type="ECO:0000256" key="5">
    <source>
        <dbReference type="SAM" id="Phobius"/>
    </source>
</evidence>
<keyword evidence="2 5" id="KW-0812">Transmembrane</keyword>
<evidence type="ECO:0000256" key="3">
    <source>
        <dbReference type="ARBA" id="ARBA00022989"/>
    </source>
</evidence>
<name>A0AAV9SFY6_9TELE</name>
<dbReference type="PANTHER" id="PTHR26451:SF860">
    <property type="entry name" value="ODORANT RECEPTOR-RELATED"/>
    <property type="match status" value="1"/>
</dbReference>